<evidence type="ECO:0000313" key="2">
    <source>
        <dbReference type="EMBL" id="PIA92375.1"/>
    </source>
</evidence>
<feature type="region of interest" description="Disordered" evidence="1">
    <location>
        <begin position="1"/>
        <end position="47"/>
    </location>
</feature>
<evidence type="ECO:0000256" key="1">
    <source>
        <dbReference type="SAM" id="MobiDB-lite"/>
    </source>
</evidence>
<name>A0A2G5HIN9_CERBT</name>
<evidence type="ECO:0000313" key="4">
    <source>
        <dbReference type="Proteomes" id="UP000230605"/>
    </source>
</evidence>
<dbReference type="EMBL" id="CP134190">
    <property type="protein sequence ID" value="WPB05883.1"/>
    <property type="molecule type" value="Genomic_DNA"/>
</dbReference>
<proteinExistence type="predicted"/>
<dbReference type="EMBL" id="LKMD01000106">
    <property type="protein sequence ID" value="PIA92375.1"/>
    <property type="molecule type" value="Genomic_DNA"/>
</dbReference>
<feature type="region of interest" description="Disordered" evidence="1">
    <location>
        <begin position="94"/>
        <end position="208"/>
    </location>
</feature>
<dbReference type="Proteomes" id="UP001302367">
    <property type="component" value="Chromosome 7"/>
</dbReference>
<evidence type="ECO:0000313" key="5">
    <source>
        <dbReference type="Proteomes" id="UP001302367"/>
    </source>
</evidence>
<reference evidence="3 5" key="2">
    <citation type="submission" date="2023-09" db="EMBL/GenBank/DDBJ databases">
        <title>Complete-Gapless Cercospora beticola genome.</title>
        <authorList>
            <person name="Wyatt N.A."/>
            <person name="Spanner R.E."/>
            <person name="Bolton M.D."/>
        </authorList>
    </citation>
    <scope>NUCLEOTIDE SEQUENCE [LARGE SCALE GENOMIC DNA]</scope>
    <source>
        <strain evidence="3">Cb09-40</strain>
    </source>
</reference>
<dbReference type="OrthoDB" id="5403747at2759"/>
<keyword evidence="5" id="KW-1185">Reference proteome</keyword>
<organism evidence="2 4">
    <name type="scientific">Cercospora beticola</name>
    <name type="common">Sugarbeet leaf spot fungus</name>
    <dbReference type="NCBI Taxonomy" id="122368"/>
    <lineage>
        <taxon>Eukaryota</taxon>
        <taxon>Fungi</taxon>
        <taxon>Dikarya</taxon>
        <taxon>Ascomycota</taxon>
        <taxon>Pezizomycotina</taxon>
        <taxon>Dothideomycetes</taxon>
        <taxon>Dothideomycetidae</taxon>
        <taxon>Mycosphaerellales</taxon>
        <taxon>Mycosphaerellaceae</taxon>
        <taxon>Cercospora</taxon>
    </lineage>
</organism>
<dbReference type="AlphaFoldDB" id="A0A2G5HIN9"/>
<protein>
    <submittedName>
        <fullName evidence="2">Uncharacterized protein</fullName>
    </submittedName>
</protein>
<reference evidence="2 4" key="1">
    <citation type="submission" date="2015-10" db="EMBL/GenBank/DDBJ databases">
        <title>The cercosporin biosynthetic gene cluster was horizontally transferred to several fungal lineages and shown to be expanded in Cercospora beticola based on microsynteny with recipient genomes.</title>
        <authorList>
            <person name="De Jonge R."/>
            <person name="Ebert M.K."/>
            <person name="Suttle J.C."/>
            <person name="Jurick Ii W.M."/>
            <person name="Secor G.A."/>
            <person name="Thomma B.P."/>
            <person name="Van De Peer Y."/>
            <person name="Bolton M.D."/>
        </authorList>
    </citation>
    <scope>NUCLEOTIDE SEQUENCE [LARGE SCALE GENOMIC DNA]</scope>
    <source>
        <strain evidence="2 4">09-40</strain>
    </source>
</reference>
<gene>
    <name evidence="2" type="ORF">CB0940_09775</name>
    <name evidence="3" type="ORF">RHO25_010537</name>
</gene>
<sequence>MPSSKLDNSAVTRDRTLTDLPFTATTHSHHPTPAIMSEASGAPNGDSELFNMREQKLILAAMGSLKSGPPDIDMDTFMKLGGFNTKKTAQNQWGALKKKLAANNPDSEEGAAAKTPKTPSKTPSKKRTKKDADDEDGADGGEGTSSKKAKTPGKKNAVDGDGSLTKKAPAEPRKKKAAVNGEENGTEEAPVKSEAAADGEEDAPGEEE</sequence>
<accession>A0A2G5HIN9</accession>
<evidence type="ECO:0000313" key="3">
    <source>
        <dbReference type="EMBL" id="WPB05883.1"/>
    </source>
</evidence>
<feature type="compositionally biased region" description="Acidic residues" evidence="1">
    <location>
        <begin position="197"/>
        <end position="208"/>
    </location>
</feature>
<feature type="compositionally biased region" description="Polar residues" evidence="1">
    <location>
        <begin position="1"/>
        <end position="11"/>
    </location>
</feature>
<dbReference type="Proteomes" id="UP000230605">
    <property type="component" value="Chromosome 7"/>
</dbReference>
<feature type="compositionally biased region" description="Low complexity" evidence="1">
    <location>
        <begin position="23"/>
        <end position="34"/>
    </location>
</feature>